<feature type="domain" description="3-octaprenyl-4-hydroxybenzoate carboxy-lyase-like N-terminal" evidence="2">
    <location>
        <begin position="10"/>
        <end position="84"/>
    </location>
</feature>
<evidence type="ECO:0000259" key="1">
    <source>
        <dbReference type="Pfam" id="PF01977"/>
    </source>
</evidence>
<evidence type="ECO:0000313" key="4">
    <source>
        <dbReference type="EMBL" id="SLM27400.1"/>
    </source>
</evidence>
<organism evidence="4 5">
    <name type="scientific">Desulfamplus magnetovallimortis</name>
    <dbReference type="NCBI Taxonomy" id="1246637"/>
    <lineage>
        <taxon>Bacteria</taxon>
        <taxon>Pseudomonadati</taxon>
        <taxon>Thermodesulfobacteriota</taxon>
        <taxon>Desulfobacteria</taxon>
        <taxon>Desulfobacterales</taxon>
        <taxon>Desulfobacteraceae</taxon>
        <taxon>Desulfamplus</taxon>
    </lineage>
</organism>
<evidence type="ECO:0000259" key="2">
    <source>
        <dbReference type="Pfam" id="PF20695"/>
    </source>
</evidence>
<dbReference type="GO" id="GO:0016831">
    <property type="term" value="F:carboxy-lyase activity"/>
    <property type="evidence" value="ECO:0007669"/>
    <property type="project" value="InterPro"/>
</dbReference>
<dbReference type="GO" id="GO:0005737">
    <property type="term" value="C:cytoplasm"/>
    <property type="evidence" value="ECO:0007669"/>
    <property type="project" value="TreeGrafter"/>
</dbReference>
<dbReference type="SUPFAM" id="SSF143968">
    <property type="entry name" value="UbiD C-terminal domain-like"/>
    <property type="match status" value="2"/>
</dbReference>
<dbReference type="AlphaFoldDB" id="A0A1W1H4J7"/>
<dbReference type="Pfam" id="PF20695">
    <property type="entry name" value="UbiD_N"/>
    <property type="match status" value="1"/>
</dbReference>
<feature type="domain" description="3-octaprenyl-4-hydroxybenzoate carboxy-lyase-like Rift-related" evidence="1">
    <location>
        <begin position="125"/>
        <end position="319"/>
    </location>
</feature>
<dbReference type="InterPro" id="IPR002830">
    <property type="entry name" value="UbiD"/>
</dbReference>
<dbReference type="RefSeq" id="WP_080797588.1">
    <property type="nucleotide sequence ID" value="NZ_LT828540.1"/>
</dbReference>
<dbReference type="Proteomes" id="UP000191931">
    <property type="component" value="Unassembled WGS sequence"/>
</dbReference>
<gene>
    <name evidence="4" type="primary">vdcC</name>
    <name evidence="4" type="ORF">MTBBW1_10059</name>
</gene>
<dbReference type="Pfam" id="PF01977">
    <property type="entry name" value="UbiD"/>
    <property type="match status" value="1"/>
</dbReference>
<name>A0A1W1H4J7_9BACT</name>
<feature type="domain" description="3-octaprenyl-4-hydroxybenzoate carboxy-lyase-like C-terminal" evidence="3">
    <location>
        <begin position="325"/>
        <end position="457"/>
    </location>
</feature>
<proteinExistence type="predicted"/>
<dbReference type="SUPFAM" id="SSF50475">
    <property type="entry name" value="FMN-binding split barrel"/>
    <property type="match status" value="1"/>
</dbReference>
<evidence type="ECO:0000259" key="3">
    <source>
        <dbReference type="Pfam" id="PF20696"/>
    </source>
</evidence>
<dbReference type="STRING" id="1246637.MTBBW1_10059"/>
<dbReference type="Gene3D" id="3.40.1670.10">
    <property type="entry name" value="UbiD C-terminal domain-like"/>
    <property type="match status" value="1"/>
</dbReference>
<reference evidence="4 5" key="1">
    <citation type="submission" date="2017-03" db="EMBL/GenBank/DDBJ databases">
        <authorList>
            <person name="Afonso C.L."/>
            <person name="Miller P.J."/>
            <person name="Scott M.A."/>
            <person name="Spackman E."/>
            <person name="Goraichik I."/>
            <person name="Dimitrov K.M."/>
            <person name="Suarez D.L."/>
            <person name="Swayne D.E."/>
        </authorList>
    </citation>
    <scope>NUCLEOTIDE SEQUENCE [LARGE SCALE GENOMIC DNA]</scope>
    <source>
        <strain evidence="4">PRJEB14757</strain>
    </source>
</reference>
<keyword evidence="4" id="KW-0456">Lyase</keyword>
<sequence>MKFDGLRSCIEFLEKEGELVRIEKELDPDLEMAEVHNRVFEAGGPAVFFENVKGSPFPAVSNLFGTYERALKILEPQLGKVADLVNMKSNLGYALKSPIKSLKALFNASHALPFRQKSGHVLYGRCHIHDLPMIRCWPRDGGGFIYLPQVFSNDVSCRRGISRIMSSNLGMYRIQLSGNDYIMDREVGVHYQIHRGIGNHHTNALKHNLPLPVTIFVGGPPAHTLAAVMPLPEGMPEVLFAGALAGRSFRYTLMGDAIISLDADFCITGRIFPGRTKPEGPFGDHLGYYSLVHDFPYFEVDAVYHRKDAIWPFTVVGRPPREDSVFGRIIHEITATAIPDTIPGVTAIHAVDAAGVHPLLFAKAMERYVPFERKKPRELLTHANAILGTGQLSLAKYLIIASHNDSPALDVHDEMGFMVHSLERIDFRTDLHFQTCTTMDTLDYSSEELNGGSKLVMVSAGDKRRELLRYLPSSVSMAISEPFSHPKLAAPGILVIQCTPFKSYKEAEDEISALALRLGYSDSNKYHLSKSSGKYSESASAIPNCESGELSINGKLCLDSKMEGLPLIVIVDNSVETVEDFPTFLWVTFSRSNPSHDIYGVGSFTRFKHWGCTGSLIIDARVKPFHAPELVQDMDVVRRVDMLGKRGGPLYGII</sequence>
<keyword evidence="5" id="KW-1185">Reference proteome</keyword>
<evidence type="ECO:0000313" key="5">
    <source>
        <dbReference type="Proteomes" id="UP000191931"/>
    </source>
</evidence>
<dbReference type="EMBL" id="FWEV01000001">
    <property type="protein sequence ID" value="SLM27400.1"/>
    <property type="molecule type" value="Genomic_DNA"/>
</dbReference>
<dbReference type="InterPro" id="IPR049383">
    <property type="entry name" value="UbiD-like_N"/>
</dbReference>
<dbReference type="PANTHER" id="PTHR30108">
    <property type="entry name" value="3-OCTAPRENYL-4-HYDROXYBENZOATE CARBOXY-LYASE-RELATED"/>
    <property type="match status" value="1"/>
</dbReference>
<dbReference type="Pfam" id="PF20696">
    <property type="entry name" value="UbiD_C"/>
    <property type="match status" value="1"/>
</dbReference>
<protein>
    <submittedName>
        <fullName evidence="4">3-polyprenyl-4-hydroxybenzoate decarboxylase and related decarboxylases, VdcC</fullName>
        <ecNumber evidence="4">4.1.1.-</ecNumber>
    </submittedName>
</protein>
<dbReference type="InterPro" id="IPR048304">
    <property type="entry name" value="UbiD_Rift_dom"/>
</dbReference>
<dbReference type="PANTHER" id="PTHR30108:SF7">
    <property type="entry name" value="3-POLYPRENYL-4-HYDROXYBENZOATE DECARBOXYLASE"/>
    <property type="match status" value="1"/>
</dbReference>
<dbReference type="InterPro" id="IPR049381">
    <property type="entry name" value="UbiD-like_C"/>
</dbReference>
<accession>A0A1W1H4J7</accession>
<dbReference type="EC" id="4.1.1.-" evidence="4"/>